<keyword evidence="4" id="KW-1185">Reference proteome</keyword>
<dbReference type="AlphaFoldDB" id="A0A1U9NIN3"/>
<feature type="transmembrane region" description="Helical" evidence="1">
    <location>
        <begin position="21"/>
        <end position="46"/>
    </location>
</feature>
<dbReference type="Pfam" id="PF14317">
    <property type="entry name" value="YcxB"/>
    <property type="match status" value="1"/>
</dbReference>
<dbReference type="KEGG" id="alus:STSP2_00938"/>
<dbReference type="EMBL" id="CP019791">
    <property type="protein sequence ID" value="AQT67789.1"/>
    <property type="molecule type" value="Genomic_DNA"/>
</dbReference>
<dbReference type="Proteomes" id="UP000189674">
    <property type="component" value="Chromosome"/>
</dbReference>
<evidence type="ECO:0000313" key="3">
    <source>
        <dbReference type="EMBL" id="AQT67789.1"/>
    </source>
</evidence>
<keyword evidence="1" id="KW-0472">Membrane</keyword>
<evidence type="ECO:0000259" key="2">
    <source>
        <dbReference type="Pfam" id="PF14317"/>
    </source>
</evidence>
<proteinExistence type="predicted"/>
<keyword evidence="1" id="KW-1133">Transmembrane helix</keyword>
<feature type="domain" description="YcxB-like C-terminal" evidence="2">
    <location>
        <begin position="99"/>
        <end position="156"/>
    </location>
</feature>
<dbReference type="STRING" id="1936003.STSP2_00938"/>
<dbReference type="RefSeq" id="WP_146660262.1">
    <property type="nucleotide sequence ID" value="NZ_CP019791.1"/>
</dbReference>
<evidence type="ECO:0000313" key="4">
    <source>
        <dbReference type="Proteomes" id="UP000189674"/>
    </source>
</evidence>
<evidence type="ECO:0000256" key="1">
    <source>
        <dbReference type="SAM" id="Phobius"/>
    </source>
</evidence>
<organism evidence="3 4">
    <name type="scientific">Anaerohalosphaera lusitana</name>
    <dbReference type="NCBI Taxonomy" id="1936003"/>
    <lineage>
        <taxon>Bacteria</taxon>
        <taxon>Pseudomonadati</taxon>
        <taxon>Planctomycetota</taxon>
        <taxon>Phycisphaerae</taxon>
        <taxon>Sedimentisphaerales</taxon>
        <taxon>Anaerohalosphaeraceae</taxon>
        <taxon>Anaerohalosphaera</taxon>
    </lineage>
</organism>
<gene>
    <name evidence="3" type="ORF">STSP2_00938</name>
</gene>
<protein>
    <recommendedName>
        <fullName evidence="2">YcxB-like C-terminal domain-containing protein</fullName>
    </recommendedName>
</protein>
<feature type="transmembrane region" description="Helical" evidence="1">
    <location>
        <begin position="52"/>
        <end position="74"/>
    </location>
</feature>
<reference evidence="4" key="1">
    <citation type="submission" date="2017-02" db="EMBL/GenBank/DDBJ databases">
        <title>Comparative genomics and description of representatives of a novel lineage of planctomycetes thriving in anoxic sediments.</title>
        <authorList>
            <person name="Spring S."/>
            <person name="Bunk B."/>
            <person name="Sproer C."/>
        </authorList>
    </citation>
    <scope>NUCLEOTIDE SEQUENCE [LARGE SCALE GENOMIC DNA]</scope>
    <source>
        <strain evidence="4">ST-NAGAB-D1</strain>
    </source>
</reference>
<dbReference type="InterPro" id="IPR025588">
    <property type="entry name" value="YcxB-like_C"/>
</dbReference>
<sequence length="184" mass="21607">MRQIDITAQPQFFSVIKAQMITLWFGWPRRVLGFTPLLVLACFVIYDKYPDARYLAWLIVGALALVWTVILVRYTTAAVKYYRGEELRGRRFEHFYKYINDQGLGIESDEYEIFFRWSAFEYMIETRNFIFLTTKPVRVSIIVFKSLLPPETSAAVIEVISKTQIENKKFHGKPWIKTKSGGEK</sequence>
<name>A0A1U9NIN3_9BACT</name>
<keyword evidence="1" id="KW-0812">Transmembrane</keyword>
<accession>A0A1U9NIN3</accession>